<evidence type="ECO:0000313" key="1">
    <source>
        <dbReference type="EMBL" id="KAK3579887.1"/>
    </source>
</evidence>
<protein>
    <submittedName>
        <fullName evidence="1">Uncharacterized protein</fullName>
    </submittedName>
</protein>
<accession>A0AAE0VK69</accession>
<proteinExistence type="predicted"/>
<dbReference type="AlphaFoldDB" id="A0AAE0VK69"/>
<gene>
    <name evidence="1" type="ORF">CHS0354_025750</name>
</gene>
<name>A0AAE0VK69_9BIVA</name>
<evidence type="ECO:0000313" key="2">
    <source>
        <dbReference type="Proteomes" id="UP001195483"/>
    </source>
</evidence>
<sequence length="388" mass="43727">MWQIVLYAFYVGPSFSLPTLDQHQLEKRSACSDFLLHTYSVQMCSRALGMLNGTIYSQADVCSIFDETLNCVQKSVEGGTCSHLELETMYKHTATLAGLTPLIQRCHVSRLNDSFCESTQRLGELIFVACNPYFYQMSMFPSIKCSYVEFLKNCVKTATPLLNESCSDSQIDQALANSVLDSRVRALYPSVQLNECFHHSGPTNSQCRIVFAIPQEATRCISFLANVNFSLPEVTQARSCSMFSEVLSCMQRVYSNEGSTCTLDVLSSTVISFGELSQADWLPVENFRLCKVYESFSNTSLCRSDSRLLDILFYVGKQYLESLNQIPVSFQCQGLELVTNTTLLQINILKENCVKADLIRAMMSTMGKERFQTYPSIHINECVYSHTE</sequence>
<reference evidence="1" key="1">
    <citation type="journal article" date="2021" name="Genome Biol. Evol.">
        <title>A High-Quality Reference Genome for a Parasitic Bivalve with Doubly Uniparental Inheritance (Bivalvia: Unionida).</title>
        <authorList>
            <person name="Smith C.H."/>
        </authorList>
    </citation>
    <scope>NUCLEOTIDE SEQUENCE</scope>
    <source>
        <strain evidence="1">CHS0354</strain>
    </source>
</reference>
<dbReference type="EMBL" id="JAEAOA010001537">
    <property type="protein sequence ID" value="KAK3579887.1"/>
    <property type="molecule type" value="Genomic_DNA"/>
</dbReference>
<comment type="caution">
    <text evidence="1">The sequence shown here is derived from an EMBL/GenBank/DDBJ whole genome shotgun (WGS) entry which is preliminary data.</text>
</comment>
<dbReference type="Proteomes" id="UP001195483">
    <property type="component" value="Unassembled WGS sequence"/>
</dbReference>
<organism evidence="1 2">
    <name type="scientific">Potamilus streckersoni</name>
    <dbReference type="NCBI Taxonomy" id="2493646"/>
    <lineage>
        <taxon>Eukaryota</taxon>
        <taxon>Metazoa</taxon>
        <taxon>Spiralia</taxon>
        <taxon>Lophotrochozoa</taxon>
        <taxon>Mollusca</taxon>
        <taxon>Bivalvia</taxon>
        <taxon>Autobranchia</taxon>
        <taxon>Heteroconchia</taxon>
        <taxon>Palaeoheterodonta</taxon>
        <taxon>Unionida</taxon>
        <taxon>Unionoidea</taxon>
        <taxon>Unionidae</taxon>
        <taxon>Ambleminae</taxon>
        <taxon>Lampsilini</taxon>
        <taxon>Potamilus</taxon>
    </lineage>
</organism>
<reference evidence="1" key="3">
    <citation type="submission" date="2023-05" db="EMBL/GenBank/DDBJ databases">
        <authorList>
            <person name="Smith C.H."/>
        </authorList>
    </citation>
    <scope>NUCLEOTIDE SEQUENCE</scope>
    <source>
        <strain evidence="1">CHS0354</strain>
        <tissue evidence="1">Mantle</tissue>
    </source>
</reference>
<reference evidence="1" key="2">
    <citation type="journal article" date="2021" name="Genome Biol. Evol.">
        <title>Developing a high-quality reference genome for a parasitic bivalve with doubly uniparental inheritance (Bivalvia: Unionida).</title>
        <authorList>
            <person name="Smith C.H."/>
        </authorList>
    </citation>
    <scope>NUCLEOTIDE SEQUENCE</scope>
    <source>
        <strain evidence="1">CHS0354</strain>
        <tissue evidence="1">Mantle</tissue>
    </source>
</reference>
<keyword evidence="2" id="KW-1185">Reference proteome</keyword>